<dbReference type="Gene3D" id="3.40.50.1000">
    <property type="entry name" value="HAD superfamily/HAD-like"/>
    <property type="match status" value="1"/>
</dbReference>
<dbReference type="InterPro" id="IPR036412">
    <property type="entry name" value="HAD-like_sf"/>
</dbReference>
<evidence type="ECO:0000259" key="16">
    <source>
        <dbReference type="Pfam" id="PF16212"/>
    </source>
</evidence>
<dbReference type="InterPro" id="IPR059000">
    <property type="entry name" value="ATPase_P-type_domA"/>
</dbReference>
<dbReference type="NCBIfam" id="TIGR01494">
    <property type="entry name" value="ATPase_P-type"/>
    <property type="match status" value="2"/>
</dbReference>
<comment type="catalytic activity">
    <reaction evidence="12 13">
        <text>ATP + H2O + phospholipidSide 1 = ADP + phosphate + phospholipidSide 2.</text>
        <dbReference type="EC" id="7.6.2.1"/>
    </reaction>
</comment>
<evidence type="ECO:0000313" key="17">
    <source>
        <dbReference type="Proteomes" id="UP001652625"/>
    </source>
</evidence>
<evidence type="ECO:0000256" key="7">
    <source>
        <dbReference type="ARBA" id="ARBA00022840"/>
    </source>
</evidence>
<comment type="subcellular location">
    <subcellularLocation>
        <location evidence="2">Endomembrane system</location>
    </subcellularLocation>
    <subcellularLocation>
        <location evidence="1 13">Membrane</location>
        <topology evidence="1 13">Multi-pass membrane protein</topology>
    </subcellularLocation>
</comment>
<dbReference type="Gene3D" id="2.70.150.10">
    <property type="entry name" value="Calcium-transporting ATPase, cytoplasmic transduction domain A"/>
    <property type="match status" value="1"/>
</dbReference>
<feature type="transmembrane region" description="Helical" evidence="13">
    <location>
        <begin position="966"/>
        <end position="984"/>
    </location>
</feature>
<keyword evidence="4 13" id="KW-0812">Transmembrane</keyword>
<evidence type="ECO:0000256" key="9">
    <source>
        <dbReference type="ARBA" id="ARBA00022967"/>
    </source>
</evidence>
<dbReference type="SFLD" id="SFLDF00027">
    <property type="entry name" value="p-type_atpase"/>
    <property type="match status" value="1"/>
</dbReference>
<dbReference type="PROSITE" id="PS00154">
    <property type="entry name" value="ATPASE_E1_E2"/>
    <property type="match status" value="1"/>
</dbReference>
<keyword evidence="8 13" id="KW-0460">Magnesium</keyword>
<dbReference type="InterPro" id="IPR023299">
    <property type="entry name" value="ATPase_P-typ_cyto_dom_N"/>
</dbReference>
<dbReference type="GeneID" id="100210424"/>
<dbReference type="InterPro" id="IPR018303">
    <property type="entry name" value="ATPase_P-typ_P_site"/>
</dbReference>
<dbReference type="RefSeq" id="XP_065643610.1">
    <property type="nucleotide sequence ID" value="XM_065787538.1"/>
</dbReference>
<dbReference type="SFLD" id="SFLDS00003">
    <property type="entry name" value="Haloacid_Dehalogenase"/>
    <property type="match status" value="1"/>
</dbReference>
<keyword evidence="7 13" id="KW-0067">ATP-binding</keyword>
<dbReference type="NCBIfam" id="TIGR01652">
    <property type="entry name" value="ATPase-Plipid"/>
    <property type="match status" value="1"/>
</dbReference>
<evidence type="ECO:0000313" key="18">
    <source>
        <dbReference type="RefSeq" id="XP_065643609.1"/>
    </source>
</evidence>
<gene>
    <name evidence="18 19" type="primary">LOC100210424</name>
</gene>
<keyword evidence="10 13" id="KW-1133">Transmembrane helix</keyword>
<evidence type="ECO:0000256" key="3">
    <source>
        <dbReference type="ARBA" id="ARBA00008109"/>
    </source>
</evidence>
<feature type="transmembrane region" description="Helical" evidence="13">
    <location>
        <begin position="996"/>
        <end position="1020"/>
    </location>
</feature>
<evidence type="ECO:0000256" key="5">
    <source>
        <dbReference type="ARBA" id="ARBA00022723"/>
    </source>
</evidence>
<dbReference type="Pfam" id="PF13246">
    <property type="entry name" value="Cation_ATPase"/>
    <property type="match status" value="1"/>
</dbReference>
<keyword evidence="17" id="KW-1185">Reference proteome</keyword>
<feature type="transmembrane region" description="Helical" evidence="13">
    <location>
        <begin position="1040"/>
        <end position="1063"/>
    </location>
</feature>
<dbReference type="PANTHER" id="PTHR24092">
    <property type="entry name" value="PROBABLE PHOSPHOLIPID-TRANSPORTING ATPASE"/>
    <property type="match status" value="1"/>
</dbReference>
<keyword evidence="6 13" id="KW-0547">Nucleotide-binding</keyword>
<dbReference type="InterPro" id="IPR023214">
    <property type="entry name" value="HAD_sf"/>
</dbReference>
<dbReference type="InterPro" id="IPR001757">
    <property type="entry name" value="P_typ_ATPase"/>
</dbReference>
<keyword evidence="9 13" id="KW-1278">Translocase</keyword>
<dbReference type="Pfam" id="PF16209">
    <property type="entry name" value="PhoLip_ATPase_N"/>
    <property type="match status" value="1"/>
</dbReference>
<evidence type="ECO:0000259" key="15">
    <source>
        <dbReference type="Pfam" id="PF16209"/>
    </source>
</evidence>
<feature type="transmembrane region" description="Helical" evidence="13">
    <location>
        <begin position="932"/>
        <end position="954"/>
    </location>
</feature>
<evidence type="ECO:0000259" key="14">
    <source>
        <dbReference type="Pfam" id="PF00122"/>
    </source>
</evidence>
<dbReference type="SUPFAM" id="SSF56784">
    <property type="entry name" value="HAD-like"/>
    <property type="match status" value="1"/>
</dbReference>
<dbReference type="RefSeq" id="XP_065643609.1">
    <property type="nucleotide sequence ID" value="XM_065787537.1"/>
</dbReference>
<accession>A0ABM4B460</accession>
<evidence type="ECO:0000256" key="1">
    <source>
        <dbReference type="ARBA" id="ARBA00004141"/>
    </source>
</evidence>
<sequence>MKLPCFQPPDLGEFRIVYANQNIPSGEEGVAVHQIVKHYADNVVKTYKYEVWNFPAKNLFEQFRRVANFYFLCIVIVQFALRDRTPVSPMTSLLPLLFVIVVTAIKQGYEDWLRHKADREVNNRKVVVIKNSEEQDIYSKYLKVGDIVKVVDREEFPCDMVVISTSEGDGSDCSIMTANLDGETNLKARYSLQKTAHLNSPSKLSNFQARVECDHPEYDMYKFNGRMIFGDSTTAYSLDLSNLLLRGSKLMNTSFVYGLVVYTGKETKMALNQQSKKSKFSQVEKGLNTFLLIFLGLLIFEASICVIIKSLWEKTDAGKGWYLLESYNLDFQQVVIDLLSFLILFNYIIPISLYVTLELQKFCGAQFFNWDLELYHEPTDEPAKANTSDLNEELGQIEYVFSDKTGTLTENNMRFRQCSIGGIKYEEKDNKLFPIGQVHTGYDCSCLTEELKEFFIALALCHTAQANELSQDESIPDGCHLPTAFYNSKLYKYQASSPDEKALCEVSSRFGIIFKGKVNDFMELEVCGKLEKYKILHVLEFDSNRKRMSIILETPTKDIVMYCKGADSYVIPRCISGPCQETMVHIDKYAVEGLRTLAITSRSISYPLYKEINNMLLQAQNSITNRQELLAEAFDKLENDFHLLGASAVEDKLQDGVKETIESLREAGIKVWVLTGDKQETAVNISYSCAHFKQNMDVTYLTKKKTVSEVDVGLKEALKKIEVNLDDLSEKALVVDGSTLSLILKSGADKFLEFAQHCVAVLCCRMSPLQKAQVVRLVKESKFKPITLAIGDGANDCSMIQEAHVGCGIMGKEGRQAVRCSDYAFHRFRYLKRVLLVHGHNYYSRLATVVLYFFYKNIAFITPQFFFQLYNGYSGQPLYAGVFLTTFNILFTSMPILLYGIFEKDLKEETLMDHPILYRELVKNANLSWKKFAHWVLAGLWHAIVIFFGVKFVYGTTFISTMQDYSFFEFGVFVFTLVILITNLKIAFIIKFWTWFVHLFLWGSILLYVCIVLIISGVIWPWPGIRTTFKVPYDFSLYDSFYQLVVAWSFWLSLLIIVLLSLIPDIVLGVSGMHIRPTKTQLCQINDSDCSDISRGNKVSDMCMGDSLSMQSFSGNFEKDNVNLINFNRLK</sequence>
<dbReference type="InterPro" id="IPR006539">
    <property type="entry name" value="P-type_ATPase_IV"/>
</dbReference>
<keyword evidence="5" id="KW-0479">Metal-binding</keyword>
<feature type="transmembrane region" description="Helical" evidence="13">
    <location>
        <begin position="878"/>
        <end position="902"/>
    </location>
</feature>
<evidence type="ECO:0000256" key="2">
    <source>
        <dbReference type="ARBA" id="ARBA00004308"/>
    </source>
</evidence>
<evidence type="ECO:0000256" key="8">
    <source>
        <dbReference type="ARBA" id="ARBA00022842"/>
    </source>
</evidence>
<dbReference type="CDD" id="cd02073">
    <property type="entry name" value="P-type_ATPase_APLT_Dnf-like"/>
    <property type="match status" value="1"/>
</dbReference>
<feature type="transmembrane region" description="Helical" evidence="13">
    <location>
        <begin position="87"/>
        <end position="105"/>
    </location>
</feature>
<evidence type="ECO:0000256" key="12">
    <source>
        <dbReference type="ARBA" id="ARBA00034036"/>
    </source>
</evidence>
<proteinExistence type="inferred from homology"/>
<dbReference type="Gene3D" id="3.40.1110.10">
    <property type="entry name" value="Calcium-transporting ATPase, cytoplasmic domain N"/>
    <property type="match status" value="1"/>
</dbReference>
<dbReference type="EC" id="7.6.2.1" evidence="13"/>
<evidence type="ECO:0000256" key="4">
    <source>
        <dbReference type="ARBA" id="ARBA00022692"/>
    </source>
</evidence>
<evidence type="ECO:0000256" key="11">
    <source>
        <dbReference type="ARBA" id="ARBA00023136"/>
    </source>
</evidence>
<evidence type="ECO:0000256" key="6">
    <source>
        <dbReference type="ARBA" id="ARBA00022741"/>
    </source>
</evidence>
<feature type="transmembrane region" description="Helical" evidence="13">
    <location>
        <begin position="286"/>
        <end position="312"/>
    </location>
</feature>
<dbReference type="InterPro" id="IPR044492">
    <property type="entry name" value="P_typ_ATPase_HD_dom"/>
</dbReference>
<feature type="domain" description="P-type ATPase N-terminal" evidence="15">
    <location>
        <begin position="36"/>
        <end position="91"/>
    </location>
</feature>
<dbReference type="InterPro" id="IPR032631">
    <property type="entry name" value="P-type_ATPase_N"/>
</dbReference>
<dbReference type="SUPFAM" id="SSF81660">
    <property type="entry name" value="Metal cation-transporting ATPase, ATP-binding domain N"/>
    <property type="match status" value="1"/>
</dbReference>
<feature type="transmembrane region" description="Helical" evidence="13">
    <location>
        <begin position="842"/>
        <end position="866"/>
    </location>
</feature>
<evidence type="ECO:0000256" key="10">
    <source>
        <dbReference type="ARBA" id="ARBA00022989"/>
    </source>
</evidence>
<dbReference type="InterPro" id="IPR032630">
    <property type="entry name" value="P_typ_ATPase_c"/>
</dbReference>
<organism evidence="17 18">
    <name type="scientific">Hydra vulgaris</name>
    <name type="common">Hydra</name>
    <name type="synonym">Hydra attenuata</name>
    <dbReference type="NCBI Taxonomy" id="6087"/>
    <lineage>
        <taxon>Eukaryota</taxon>
        <taxon>Metazoa</taxon>
        <taxon>Cnidaria</taxon>
        <taxon>Hydrozoa</taxon>
        <taxon>Hydroidolina</taxon>
        <taxon>Anthoathecata</taxon>
        <taxon>Aplanulata</taxon>
        <taxon>Hydridae</taxon>
        <taxon>Hydra</taxon>
    </lineage>
</organism>
<dbReference type="SFLD" id="SFLDG00002">
    <property type="entry name" value="C1.7:_P-type_atpase_like"/>
    <property type="match status" value="1"/>
</dbReference>
<dbReference type="PRINTS" id="PR00119">
    <property type="entry name" value="CATATPASE"/>
</dbReference>
<protein>
    <recommendedName>
        <fullName evidence="13">Phospholipid-transporting ATPase</fullName>
        <ecNumber evidence="13">7.6.2.1</ecNumber>
    </recommendedName>
</protein>
<dbReference type="Pfam" id="PF00122">
    <property type="entry name" value="E1-E2_ATPase"/>
    <property type="match status" value="1"/>
</dbReference>
<dbReference type="PANTHER" id="PTHR24092:SF175">
    <property type="entry name" value="PHOSPHOLIPID-TRANSPORTING ATPASE"/>
    <property type="match status" value="1"/>
</dbReference>
<feature type="domain" description="P-type ATPase C-terminal" evidence="16">
    <location>
        <begin position="818"/>
        <end position="1077"/>
    </location>
</feature>
<dbReference type="Pfam" id="PF16212">
    <property type="entry name" value="PhoLip_ATPase_C"/>
    <property type="match status" value="1"/>
</dbReference>
<feature type="transmembrane region" description="Helical" evidence="13">
    <location>
        <begin position="332"/>
        <end position="357"/>
    </location>
</feature>
<dbReference type="SUPFAM" id="SSF81653">
    <property type="entry name" value="Calcium ATPase, transduction domain A"/>
    <property type="match status" value="1"/>
</dbReference>
<comment type="similarity">
    <text evidence="3 13">Belongs to the cation transport ATPase (P-type) (TC 3.A.3) family. Type IV subfamily.</text>
</comment>
<feature type="transmembrane region" description="Helical" evidence="13">
    <location>
        <begin position="63"/>
        <end position="81"/>
    </location>
</feature>
<evidence type="ECO:0000256" key="13">
    <source>
        <dbReference type="RuleBase" id="RU362033"/>
    </source>
</evidence>
<dbReference type="SUPFAM" id="SSF81665">
    <property type="entry name" value="Calcium ATPase, transmembrane domain M"/>
    <property type="match status" value="1"/>
</dbReference>
<reference evidence="17 18" key="1">
    <citation type="submission" date="2025-05" db="UniProtKB">
        <authorList>
            <consortium name="RefSeq"/>
        </authorList>
    </citation>
    <scope>NUCLEOTIDE SEQUENCE [LARGE SCALE GENOMIC DNA]</scope>
</reference>
<dbReference type="Proteomes" id="UP001652625">
    <property type="component" value="Chromosome 01"/>
</dbReference>
<evidence type="ECO:0000313" key="19">
    <source>
        <dbReference type="RefSeq" id="XP_065643610.1"/>
    </source>
</evidence>
<feature type="domain" description="P-type ATPase A" evidence="14">
    <location>
        <begin position="122"/>
        <end position="185"/>
    </location>
</feature>
<name>A0ABM4B460_HYDVU</name>
<dbReference type="InterPro" id="IPR008250">
    <property type="entry name" value="ATPase_P-typ_transduc_dom_A_sf"/>
</dbReference>
<keyword evidence="11 13" id="KW-0472">Membrane</keyword>
<dbReference type="InterPro" id="IPR023298">
    <property type="entry name" value="ATPase_P-typ_TM_dom_sf"/>
</dbReference>